<gene>
    <name evidence="1" type="ORF">D8674_042502</name>
</gene>
<accession>A0A5N5HDT2</accession>
<dbReference type="AlphaFoldDB" id="A0A5N5HDT2"/>
<dbReference type="EMBL" id="SMOL01000213">
    <property type="protein sequence ID" value="KAB2623600.1"/>
    <property type="molecule type" value="Genomic_DNA"/>
</dbReference>
<name>A0A5N5HDT2_9ROSA</name>
<organism evidence="1 2">
    <name type="scientific">Pyrus ussuriensis x Pyrus communis</name>
    <dbReference type="NCBI Taxonomy" id="2448454"/>
    <lineage>
        <taxon>Eukaryota</taxon>
        <taxon>Viridiplantae</taxon>
        <taxon>Streptophyta</taxon>
        <taxon>Embryophyta</taxon>
        <taxon>Tracheophyta</taxon>
        <taxon>Spermatophyta</taxon>
        <taxon>Magnoliopsida</taxon>
        <taxon>eudicotyledons</taxon>
        <taxon>Gunneridae</taxon>
        <taxon>Pentapetalae</taxon>
        <taxon>rosids</taxon>
        <taxon>fabids</taxon>
        <taxon>Rosales</taxon>
        <taxon>Rosaceae</taxon>
        <taxon>Amygdaloideae</taxon>
        <taxon>Maleae</taxon>
        <taxon>Pyrus</taxon>
    </lineage>
</organism>
<comment type="caution">
    <text evidence="1">The sequence shown here is derived from an EMBL/GenBank/DDBJ whole genome shotgun (WGS) entry which is preliminary data.</text>
</comment>
<protein>
    <submittedName>
        <fullName evidence="1">Uncharacterized protein</fullName>
    </submittedName>
</protein>
<evidence type="ECO:0000313" key="1">
    <source>
        <dbReference type="EMBL" id="KAB2623600.1"/>
    </source>
</evidence>
<proteinExistence type="predicted"/>
<reference evidence="1 2" key="1">
    <citation type="submission" date="2019-09" db="EMBL/GenBank/DDBJ databases">
        <authorList>
            <person name="Ou C."/>
        </authorList>
    </citation>
    <scope>NUCLEOTIDE SEQUENCE [LARGE SCALE GENOMIC DNA]</scope>
    <source>
        <strain evidence="1">S2</strain>
        <tissue evidence="1">Leaf</tissue>
    </source>
</reference>
<keyword evidence="2" id="KW-1185">Reference proteome</keyword>
<reference evidence="1 2" key="2">
    <citation type="submission" date="2019-11" db="EMBL/GenBank/DDBJ databases">
        <title>A de novo genome assembly of a pear dwarfing rootstock.</title>
        <authorList>
            <person name="Wang F."/>
            <person name="Wang J."/>
            <person name="Li S."/>
            <person name="Zhang Y."/>
            <person name="Fang M."/>
            <person name="Ma L."/>
            <person name="Zhao Y."/>
            <person name="Jiang S."/>
        </authorList>
    </citation>
    <scope>NUCLEOTIDE SEQUENCE [LARGE SCALE GENOMIC DNA]</scope>
    <source>
        <strain evidence="1">S2</strain>
        <tissue evidence="1">Leaf</tissue>
    </source>
</reference>
<evidence type="ECO:0000313" key="2">
    <source>
        <dbReference type="Proteomes" id="UP000327157"/>
    </source>
</evidence>
<sequence length="97" mass="10748">MLTPNGDALPMGTFDIRGCEDEVDLMLDVAQLVNPVVIDNTEYRVNLPNYPDSILNHGDIGEAYWPLVVQGLLRVVVFLPVNDDHDDPPSDESVVED</sequence>
<dbReference type="Proteomes" id="UP000327157">
    <property type="component" value="Unassembled WGS sequence"/>
</dbReference>